<comment type="caution">
    <text evidence="1">The sequence shown here is derived from an EMBL/GenBank/DDBJ whole genome shotgun (WGS) entry which is preliminary data.</text>
</comment>
<organism evidence="1 2">
    <name type="scientific">Rhizophagus clarus</name>
    <dbReference type="NCBI Taxonomy" id="94130"/>
    <lineage>
        <taxon>Eukaryota</taxon>
        <taxon>Fungi</taxon>
        <taxon>Fungi incertae sedis</taxon>
        <taxon>Mucoromycota</taxon>
        <taxon>Glomeromycotina</taxon>
        <taxon>Glomeromycetes</taxon>
        <taxon>Glomerales</taxon>
        <taxon>Glomeraceae</taxon>
        <taxon>Rhizophagus</taxon>
    </lineage>
</organism>
<dbReference type="AlphaFoldDB" id="A0A2Z6S6B5"/>
<evidence type="ECO:0000313" key="2">
    <source>
        <dbReference type="Proteomes" id="UP000247702"/>
    </source>
</evidence>
<gene>
    <name evidence="1" type="ORF">RclHR1_09320002</name>
</gene>
<reference evidence="1 2" key="1">
    <citation type="submission" date="2017-11" db="EMBL/GenBank/DDBJ databases">
        <title>The genome of Rhizophagus clarus HR1 reveals common genetic basis of auxotrophy among arbuscular mycorrhizal fungi.</title>
        <authorList>
            <person name="Kobayashi Y."/>
        </authorList>
    </citation>
    <scope>NUCLEOTIDE SEQUENCE [LARGE SCALE GENOMIC DNA]</scope>
    <source>
        <strain evidence="1 2">HR1</strain>
    </source>
</reference>
<proteinExistence type="predicted"/>
<protein>
    <submittedName>
        <fullName evidence="1">Uncharacterized protein</fullName>
    </submittedName>
</protein>
<evidence type="ECO:0000313" key="1">
    <source>
        <dbReference type="EMBL" id="GBC10081.1"/>
    </source>
</evidence>
<accession>A0A2Z6S6B5</accession>
<dbReference type="Proteomes" id="UP000247702">
    <property type="component" value="Unassembled WGS sequence"/>
</dbReference>
<keyword evidence="2" id="KW-1185">Reference proteome</keyword>
<dbReference type="EMBL" id="BEXD01004351">
    <property type="protein sequence ID" value="GBC10081.1"/>
    <property type="molecule type" value="Genomic_DNA"/>
</dbReference>
<sequence length="137" mass="16109">MLYITCTFELTKSITGLLKLRTIKCCQMKCCQAKNITRLLELRTIKVREVLPDEKHQTIRIKAREGWGDKKHDQTIGIKCCQMKSMTGLLELRIIKCFQTKNMTRLLKLRTIKCCETKSTRLLELSIARRKALDYWN</sequence>
<name>A0A2Z6S6B5_9GLOM</name>